<comment type="caution">
    <text evidence="1">The sequence shown here is derived from an EMBL/GenBank/DDBJ whole genome shotgun (WGS) entry which is preliminary data.</text>
</comment>
<name>A0A7J6NLD5_PEROL</name>
<sequence length="228" mass="25310">MYGRNSDMFYQNSTGIIFKTNDPDHYGDMKVQLNVVEADPMEPAKVTVETSGWVHMLKEYPGFKFRWNPAPGDDLFDINSFGYVHTSIPAITSADHPDGTKSNTGWQYIEGTADRNGMNLYYSGPSVSLDGEDTGLTFKLKLSINRVKEGWEFDVVFEANRRSLKGHGKIELDVEVPDIEGSHQFHISPGAEPIAVTRSRQSAVGDGQVTSDHRYQPVYAAATACLDP</sequence>
<protein>
    <submittedName>
        <fullName evidence="1">Uncharacterized protein</fullName>
    </submittedName>
</protein>
<dbReference type="AlphaFoldDB" id="A0A7J6NLD5"/>
<organism evidence="1 2">
    <name type="scientific">Perkinsus olseni</name>
    <name type="common">Perkinsus atlanticus</name>
    <dbReference type="NCBI Taxonomy" id="32597"/>
    <lineage>
        <taxon>Eukaryota</taxon>
        <taxon>Sar</taxon>
        <taxon>Alveolata</taxon>
        <taxon>Perkinsozoa</taxon>
        <taxon>Perkinsea</taxon>
        <taxon>Perkinsida</taxon>
        <taxon>Perkinsidae</taxon>
        <taxon>Perkinsus</taxon>
    </lineage>
</organism>
<gene>
    <name evidence="1" type="ORF">FOZ60_007389</name>
</gene>
<accession>A0A7J6NLD5</accession>
<dbReference type="EMBL" id="JABANP010000297">
    <property type="protein sequence ID" value="KAF4684702.1"/>
    <property type="molecule type" value="Genomic_DNA"/>
</dbReference>
<evidence type="ECO:0000313" key="2">
    <source>
        <dbReference type="Proteomes" id="UP000541610"/>
    </source>
</evidence>
<reference evidence="1 2" key="1">
    <citation type="submission" date="2020-04" db="EMBL/GenBank/DDBJ databases">
        <title>Perkinsus olseni comparative genomics.</title>
        <authorList>
            <person name="Bogema D.R."/>
        </authorList>
    </citation>
    <scope>NUCLEOTIDE SEQUENCE [LARGE SCALE GENOMIC DNA]</scope>
    <source>
        <strain evidence="1">00978-12</strain>
    </source>
</reference>
<evidence type="ECO:0000313" key="1">
    <source>
        <dbReference type="EMBL" id="KAF4684702.1"/>
    </source>
</evidence>
<dbReference type="Proteomes" id="UP000541610">
    <property type="component" value="Unassembled WGS sequence"/>
</dbReference>
<proteinExistence type="predicted"/>